<dbReference type="Pfam" id="PF00800">
    <property type="entry name" value="PDT"/>
    <property type="match status" value="1"/>
</dbReference>
<evidence type="ECO:0000256" key="3">
    <source>
        <dbReference type="ARBA" id="ARBA00022605"/>
    </source>
</evidence>
<proteinExistence type="predicted"/>
<gene>
    <name evidence="9" type="ORF">QA636_33560</name>
</gene>
<comment type="catalytic activity">
    <reaction evidence="7">
        <text>prephenate + H(+) = 3-phenylpyruvate + CO2 + H2O</text>
        <dbReference type="Rhea" id="RHEA:21648"/>
        <dbReference type="ChEBI" id="CHEBI:15377"/>
        <dbReference type="ChEBI" id="CHEBI:15378"/>
        <dbReference type="ChEBI" id="CHEBI:16526"/>
        <dbReference type="ChEBI" id="CHEBI:18005"/>
        <dbReference type="ChEBI" id="CHEBI:29934"/>
        <dbReference type="EC" id="4.2.1.51"/>
    </reaction>
</comment>
<evidence type="ECO:0000313" key="9">
    <source>
        <dbReference type="EMBL" id="WFU62386.1"/>
    </source>
</evidence>
<dbReference type="InterPro" id="IPR045865">
    <property type="entry name" value="ACT-like_dom_sf"/>
</dbReference>
<evidence type="ECO:0000256" key="4">
    <source>
        <dbReference type="ARBA" id="ARBA00023141"/>
    </source>
</evidence>
<comment type="pathway">
    <text evidence="1">Amino-acid biosynthesis; L-phenylalanine biosynthesis; phenylpyruvate from prephenate: step 1/1.</text>
</comment>
<dbReference type="PANTHER" id="PTHR21022">
    <property type="entry name" value="PREPHENATE DEHYDRATASE P PROTEIN"/>
    <property type="match status" value="1"/>
</dbReference>
<evidence type="ECO:0000256" key="2">
    <source>
        <dbReference type="ARBA" id="ARBA00013147"/>
    </source>
</evidence>
<dbReference type="SUPFAM" id="SSF55021">
    <property type="entry name" value="ACT-like"/>
    <property type="match status" value="1"/>
</dbReference>
<name>A0ABY8JD49_9BRAD</name>
<keyword evidence="10" id="KW-1185">Reference proteome</keyword>
<evidence type="ECO:0000256" key="6">
    <source>
        <dbReference type="ARBA" id="ARBA00023239"/>
    </source>
</evidence>
<dbReference type="EMBL" id="CP121646">
    <property type="protein sequence ID" value="WFU62386.1"/>
    <property type="molecule type" value="Genomic_DNA"/>
</dbReference>
<protein>
    <recommendedName>
        <fullName evidence="2">prephenate dehydratase</fullName>
        <ecNumber evidence="2">4.2.1.51</ecNumber>
    </recommendedName>
</protein>
<keyword evidence="4" id="KW-0057">Aromatic amino acid biosynthesis</keyword>
<reference evidence="9 10" key="1">
    <citation type="submission" date="2023-04" db="EMBL/GenBank/DDBJ databases">
        <title>Australian commercial rhizobial inoculants.</title>
        <authorList>
            <person name="Kohlmeier M.G."/>
            <person name="O'Hara G.W."/>
            <person name="Colombi E."/>
            <person name="Ramsay J.P."/>
            <person name="Terpolilli J."/>
        </authorList>
    </citation>
    <scope>NUCLEOTIDE SEQUENCE [LARGE SCALE GENOMIC DNA]</scope>
    <source>
        <strain evidence="9 10">CB627</strain>
    </source>
</reference>
<accession>A0ABY8JD49</accession>
<dbReference type="Gene3D" id="3.40.190.10">
    <property type="entry name" value="Periplasmic binding protein-like II"/>
    <property type="match status" value="2"/>
</dbReference>
<evidence type="ECO:0000313" key="10">
    <source>
        <dbReference type="Proteomes" id="UP001221546"/>
    </source>
</evidence>
<keyword evidence="3" id="KW-0028">Amino-acid biosynthesis</keyword>
<evidence type="ECO:0000256" key="1">
    <source>
        <dbReference type="ARBA" id="ARBA00004741"/>
    </source>
</evidence>
<keyword evidence="6" id="KW-0456">Lyase</keyword>
<keyword evidence="5" id="KW-0584">Phenylalanine biosynthesis</keyword>
<evidence type="ECO:0000256" key="7">
    <source>
        <dbReference type="ARBA" id="ARBA00047848"/>
    </source>
</evidence>
<dbReference type="PANTHER" id="PTHR21022:SF19">
    <property type="entry name" value="PREPHENATE DEHYDRATASE-RELATED"/>
    <property type="match status" value="1"/>
</dbReference>
<evidence type="ECO:0000256" key="5">
    <source>
        <dbReference type="ARBA" id="ARBA00023222"/>
    </source>
</evidence>
<dbReference type="Proteomes" id="UP001221546">
    <property type="component" value="Chromosome"/>
</dbReference>
<organism evidence="9 10">
    <name type="scientific">Bradyrhizobium brasilense</name>
    <dbReference type="NCBI Taxonomy" id="1419277"/>
    <lineage>
        <taxon>Bacteria</taxon>
        <taxon>Pseudomonadati</taxon>
        <taxon>Pseudomonadota</taxon>
        <taxon>Alphaproteobacteria</taxon>
        <taxon>Hyphomicrobiales</taxon>
        <taxon>Nitrobacteraceae</taxon>
        <taxon>Bradyrhizobium</taxon>
    </lineage>
</organism>
<dbReference type="EC" id="4.2.1.51" evidence="2"/>
<sequence length="269" mass="29075">MTATAGQIGYLGPAGSWTHHACLELFGPSDLVPMSQDELIAAYRSDTIDLACLPIMTSLVGATPFLDPVLDLANVRIVAEYPKMLGYSLLARHGTRLEDVKEVLGHPVAFEEVKHWLDCRLPQVRRTATASSGAAAQTVVNSEALVKASIGPKFGAAIYGLASIVDGIEEGPHNVTRWWVLGRDSPSPTENDKTSLLATVRDADLASLLASFAGAGVQILTIYERPAKTGLDRHRYLIEVAGHEMMNSLAGLLCKRPDIRVLGSYPRRY</sequence>
<feature type="domain" description="Prephenate dehydratase" evidence="8">
    <location>
        <begin position="7"/>
        <end position="183"/>
    </location>
</feature>
<dbReference type="SUPFAM" id="SSF53850">
    <property type="entry name" value="Periplasmic binding protein-like II"/>
    <property type="match status" value="1"/>
</dbReference>
<dbReference type="InterPro" id="IPR001086">
    <property type="entry name" value="Preph_deHydtase"/>
</dbReference>
<evidence type="ECO:0000259" key="8">
    <source>
        <dbReference type="PROSITE" id="PS51171"/>
    </source>
</evidence>
<dbReference type="Gene3D" id="3.30.70.260">
    <property type="match status" value="1"/>
</dbReference>
<dbReference type="PROSITE" id="PS51171">
    <property type="entry name" value="PREPHENATE_DEHYDR_3"/>
    <property type="match status" value="1"/>
</dbReference>